<evidence type="ECO:0000256" key="4">
    <source>
        <dbReference type="PROSITE-ProRule" id="PRU00108"/>
    </source>
</evidence>
<dbReference type="GO" id="GO:0005634">
    <property type="term" value="C:nucleus"/>
    <property type="evidence" value="ECO:0007669"/>
    <property type="project" value="UniProtKB-SubCell"/>
</dbReference>
<comment type="caution">
    <text evidence="8">The sequence shown here is derived from an EMBL/GenBank/DDBJ whole genome shotgun (WGS) entry which is preliminary data.</text>
</comment>
<dbReference type="InterPro" id="IPR009057">
    <property type="entry name" value="Homeodomain-like_sf"/>
</dbReference>
<dbReference type="InterPro" id="IPR017970">
    <property type="entry name" value="Homeobox_CS"/>
</dbReference>
<protein>
    <recommendedName>
        <fullName evidence="7">Homeobox domain-containing protein</fullName>
    </recommendedName>
</protein>
<evidence type="ECO:0000256" key="3">
    <source>
        <dbReference type="ARBA" id="ARBA00023242"/>
    </source>
</evidence>
<evidence type="ECO:0000256" key="5">
    <source>
        <dbReference type="RuleBase" id="RU000682"/>
    </source>
</evidence>
<dbReference type="CDD" id="cd00086">
    <property type="entry name" value="homeodomain"/>
    <property type="match status" value="1"/>
</dbReference>
<dbReference type="SMART" id="SM00389">
    <property type="entry name" value="HOX"/>
    <property type="match status" value="1"/>
</dbReference>
<feature type="region of interest" description="Disordered" evidence="6">
    <location>
        <begin position="353"/>
        <end position="412"/>
    </location>
</feature>
<dbReference type="Gene3D" id="1.10.10.60">
    <property type="entry name" value="Homeodomain-like"/>
    <property type="match status" value="1"/>
</dbReference>
<evidence type="ECO:0000256" key="1">
    <source>
        <dbReference type="ARBA" id="ARBA00023125"/>
    </source>
</evidence>
<dbReference type="RefSeq" id="XP_043045841.1">
    <property type="nucleotide sequence ID" value="XM_043176609.1"/>
</dbReference>
<dbReference type="PROSITE" id="PS00027">
    <property type="entry name" value="HOMEOBOX_1"/>
    <property type="match status" value="1"/>
</dbReference>
<keyword evidence="9" id="KW-1185">Reference proteome</keyword>
<dbReference type="SUPFAM" id="SSF46689">
    <property type="entry name" value="Homeodomain-like"/>
    <property type="match status" value="1"/>
</dbReference>
<organism evidence="8 9">
    <name type="scientific">Guyanagaster necrorhizus</name>
    <dbReference type="NCBI Taxonomy" id="856835"/>
    <lineage>
        <taxon>Eukaryota</taxon>
        <taxon>Fungi</taxon>
        <taxon>Dikarya</taxon>
        <taxon>Basidiomycota</taxon>
        <taxon>Agaricomycotina</taxon>
        <taxon>Agaricomycetes</taxon>
        <taxon>Agaricomycetidae</taxon>
        <taxon>Agaricales</taxon>
        <taxon>Marasmiineae</taxon>
        <taxon>Physalacriaceae</taxon>
        <taxon>Guyanagaster</taxon>
    </lineage>
</organism>
<sequence length="463" mass="52366">MGAGITDEHGFLAFLQRTSKVTKLFKQSIGPIELAPPVTLPKLDLELPIPDHVKAELDNPCTPIALRNALDSAISDLRAEYQCVFDKAYQRSSLAPVPQQAAMQRFVTLIQHRFTTQALPGLMRHHLKEALASTVSAFDENRPTPKFNNAYIPYLKAYFNYNAYPSPQDREVMAAKSMMTSRQIEVWFQNHRRVEKKAGRPCVKRKATDAGPSQSQIDKIEQEMGVFGVPKEERQEERERLRYIRQEKEKGFRTLSAPRYPRDPAPIDVLALASREKIPSAGPTRFRTGIVPTVYFPPPTWTRRPATQPLPHHAHCPNFAELTERFALILRIHSDIARVSEASVPPAATCATTTRLERGYHPALLNTPEKRRRRVPNRPRPYPSRTRSPSLHRQVSWSSGSSGSEESLPATPQNMTVELEPEPFDELFDEPVQEVVLLDIQGFVYADYPAPVIAVGGKKKSYY</sequence>
<dbReference type="Proteomes" id="UP000812287">
    <property type="component" value="Unassembled WGS sequence"/>
</dbReference>
<feature type="compositionally biased region" description="Low complexity" evidence="6">
    <location>
        <begin position="396"/>
        <end position="407"/>
    </location>
</feature>
<proteinExistence type="predicted"/>
<evidence type="ECO:0000256" key="6">
    <source>
        <dbReference type="SAM" id="MobiDB-lite"/>
    </source>
</evidence>
<gene>
    <name evidence="8" type="ORF">BT62DRAFT_1000080</name>
</gene>
<dbReference type="PROSITE" id="PS50071">
    <property type="entry name" value="HOMEOBOX_2"/>
    <property type="match status" value="1"/>
</dbReference>
<keyword evidence="2 4" id="KW-0371">Homeobox</keyword>
<feature type="domain" description="Homeobox" evidence="7">
    <location>
        <begin position="138"/>
        <end position="198"/>
    </location>
</feature>
<evidence type="ECO:0000256" key="2">
    <source>
        <dbReference type="ARBA" id="ARBA00023155"/>
    </source>
</evidence>
<dbReference type="InterPro" id="IPR001356">
    <property type="entry name" value="HD"/>
</dbReference>
<keyword evidence="1 4" id="KW-0238">DNA-binding</keyword>
<dbReference type="GeneID" id="66098896"/>
<dbReference type="EMBL" id="MU250524">
    <property type="protein sequence ID" value="KAG7452341.1"/>
    <property type="molecule type" value="Genomic_DNA"/>
</dbReference>
<evidence type="ECO:0000313" key="9">
    <source>
        <dbReference type="Proteomes" id="UP000812287"/>
    </source>
</evidence>
<reference evidence="8" key="1">
    <citation type="submission" date="2020-11" db="EMBL/GenBank/DDBJ databases">
        <title>Adaptations for nitrogen fixation in a non-lichenized fungal sporocarp promotes dispersal by wood-feeding termites.</title>
        <authorList>
            <consortium name="DOE Joint Genome Institute"/>
            <person name="Koch R.A."/>
            <person name="Yoon G."/>
            <person name="Arayal U."/>
            <person name="Lail K."/>
            <person name="Amirebrahimi M."/>
            <person name="Labutti K."/>
            <person name="Lipzen A."/>
            <person name="Riley R."/>
            <person name="Barry K."/>
            <person name="Henrissat B."/>
            <person name="Grigoriev I.V."/>
            <person name="Herr J.R."/>
            <person name="Aime M.C."/>
        </authorList>
    </citation>
    <scope>NUCLEOTIDE SEQUENCE</scope>
    <source>
        <strain evidence="8">MCA 3950</strain>
    </source>
</reference>
<comment type="subcellular location">
    <subcellularLocation>
        <location evidence="4 5">Nucleus</location>
    </subcellularLocation>
</comment>
<dbReference type="GO" id="GO:0003677">
    <property type="term" value="F:DNA binding"/>
    <property type="evidence" value="ECO:0007669"/>
    <property type="project" value="UniProtKB-UniRule"/>
</dbReference>
<keyword evidence="3 4" id="KW-0539">Nucleus</keyword>
<accession>A0A9P7W2U7</accession>
<dbReference type="AlphaFoldDB" id="A0A9P7W2U7"/>
<dbReference type="Pfam" id="PF00046">
    <property type="entry name" value="Homeodomain"/>
    <property type="match status" value="1"/>
</dbReference>
<dbReference type="OrthoDB" id="6159439at2759"/>
<evidence type="ECO:0000259" key="7">
    <source>
        <dbReference type="PROSITE" id="PS50071"/>
    </source>
</evidence>
<feature type="DNA-binding region" description="Homeobox" evidence="4">
    <location>
        <begin position="140"/>
        <end position="199"/>
    </location>
</feature>
<dbReference type="GO" id="GO:0000981">
    <property type="term" value="F:DNA-binding transcription factor activity, RNA polymerase II-specific"/>
    <property type="evidence" value="ECO:0007669"/>
    <property type="project" value="InterPro"/>
</dbReference>
<evidence type="ECO:0000313" key="8">
    <source>
        <dbReference type="EMBL" id="KAG7452341.1"/>
    </source>
</evidence>
<name>A0A9P7W2U7_9AGAR</name>